<name>A0AAD6Q9G1_9ROSI</name>
<dbReference type="EMBL" id="JAQIZT010000009">
    <property type="protein sequence ID" value="KAJ6983931.1"/>
    <property type="molecule type" value="Genomic_DNA"/>
</dbReference>
<sequence length="69" mass="7900">MYTSEEADFMAQLLGNCPSNQVDSSSNFGVPSSFWPNHETNNEDMEGLMNVHFILWILLILICTIFTRE</sequence>
<keyword evidence="1" id="KW-1133">Transmembrane helix</keyword>
<evidence type="ECO:0000313" key="3">
    <source>
        <dbReference type="Proteomes" id="UP001164929"/>
    </source>
</evidence>
<keyword evidence="1" id="KW-0472">Membrane</keyword>
<keyword evidence="3" id="KW-1185">Reference proteome</keyword>
<comment type="caution">
    <text evidence="2">The sequence shown here is derived from an EMBL/GenBank/DDBJ whole genome shotgun (WGS) entry which is preliminary data.</text>
</comment>
<feature type="transmembrane region" description="Helical" evidence="1">
    <location>
        <begin position="47"/>
        <end position="67"/>
    </location>
</feature>
<keyword evidence="1" id="KW-0812">Transmembrane</keyword>
<gene>
    <name evidence="2" type="ORF">NC653_022219</name>
</gene>
<dbReference type="AlphaFoldDB" id="A0AAD6Q9G1"/>
<organism evidence="2 3">
    <name type="scientific">Populus alba x Populus x berolinensis</name>
    <dbReference type="NCBI Taxonomy" id="444605"/>
    <lineage>
        <taxon>Eukaryota</taxon>
        <taxon>Viridiplantae</taxon>
        <taxon>Streptophyta</taxon>
        <taxon>Embryophyta</taxon>
        <taxon>Tracheophyta</taxon>
        <taxon>Spermatophyta</taxon>
        <taxon>Magnoliopsida</taxon>
        <taxon>eudicotyledons</taxon>
        <taxon>Gunneridae</taxon>
        <taxon>Pentapetalae</taxon>
        <taxon>rosids</taxon>
        <taxon>fabids</taxon>
        <taxon>Malpighiales</taxon>
        <taxon>Salicaceae</taxon>
        <taxon>Saliceae</taxon>
        <taxon>Populus</taxon>
    </lineage>
</organism>
<accession>A0AAD6Q9G1</accession>
<reference evidence="2" key="1">
    <citation type="journal article" date="2023" name="Mol. Ecol. Resour.">
        <title>Chromosome-level genome assembly of a triploid poplar Populus alba 'Berolinensis'.</title>
        <authorList>
            <person name="Chen S."/>
            <person name="Yu Y."/>
            <person name="Wang X."/>
            <person name="Wang S."/>
            <person name="Zhang T."/>
            <person name="Zhou Y."/>
            <person name="He R."/>
            <person name="Meng N."/>
            <person name="Wang Y."/>
            <person name="Liu W."/>
            <person name="Liu Z."/>
            <person name="Liu J."/>
            <person name="Guo Q."/>
            <person name="Huang H."/>
            <person name="Sederoff R.R."/>
            <person name="Wang G."/>
            <person name="Qu G."/>
            <person name="Chen S."/>
        </authorList>
    </citation>
    <scope>NUCLEOTIDE SEQUENCE</scope>
    <source>
        <strain evidence="2">SC-2020</strain>
    </source>
</reference>
<evidence type="ECO:0000256" key="1">
    <source>
        <dbReference type="SAM" id="Phobius"/>
    </source>
</evidence>
<evidence type="ECO:0000313" key="2">
    <source>
        <dbReference type="EMBL" id="KAJ6983931.1"/>
    </source>
</evidence>
<protein>
    <submittedName>
        <fullName evidence="2">Uncharacterized protein</fullName>
    </submittedName>
</protein>
<proteinExistence type="predicted"/>
<dbReference type="Proteomes" id="UP001164929">
    <property type="component" value="Chromosome 9"/>
</dbReference>